<dbReference type="EMBL" id="PJQL01002153">
    <property type="protein sequence ID" value="RCH85218.1"/>
    <property type="molecule type" value="Genomic_DNA"/>
</dbReference>
<organism evidence="2 3">
    <name type="scientific">Rhizopus azygosporus</name>
    <name type="common">Rhizopus microsporus var. azygosporus</name>
    <dbReference type="NCBI Taxonomy" id="86630"/>
    <lineage>
        <taxon>Eukaryota</taxon>
        <taxon>Fungi</taxon>
        <taxon>Fungi incertae sedis</taxon>
        <taxon>Mucoromycota</taxon>
        <taxon>Mucoromycotina</taxon>
        <taxon>Mucoromycetes</taxon>
        <taxon>Mucorales</taxon>
        <taxon>Mucorineae</taxon>
        <taxon>Rhizopodaceae</taxon>
        <taxon>Rhizopus</taxon>
    </lineage>
</organism>
<accession>A0A367J5K6</accession>
<evidence type="ECO:0000313" key="3">
    <source>
        <dbReference type="Proteomes" id="UP000252139"/>
    </source>
</evidence>
<dbReference type="OrthoDB" id="2271149at2759"/>
<dbReference type="Proteomes" id="UP000252139">
    <property type="component" value="Unassembled WGS sequence"/>
</dbReference>
<proteinExistence type="predicted"/>
<evidence type="ECO:0000256" key="1">
    <source>
        <dbReference type="SAM" id="MobiDB-lite"/>
    </source>
</evidence>
<sequence>MLIQSLNGIDDEIASILLAEAGPNRVAEWNNFIEKMETLIVEKYNGTNLNTYKGMWKRQFKANVKKMNLSLETSPTDFWATNIVKKLKKKKVLNNGSEESSETRTDSKSTSSINYQRQLKENDYALLDERHEKIKDKWTLKLKSDKIVEDVIYKQARQYNYEHPYHSYIISLSDDDLSMFSKEDVVEMNDCSLQDEIDKPLNQKLFNILTTLQGKTTFEKIDENFKKMMFDRRKEKEEYWLQQSILNYLNLFVTSDVMPKIYTEADLLNAVYGFIKQSGFISETETITAIGSHSSSENKNAYRDIGSETKIERQQNAEHADLVFRHSGYEIGCVEIGLDDHGPHGTKELNEKRLKTPKMMRCFCSRIVEQFKTSPNEIKTVGIIISGEIKKENIL</sequence>
<dbReference type="AlphaFoldDB" id="A0A367J5K6"/>
<comment type="caution">
    <text evidence="2">The sequence shown here is derived from an EMBL/GenBank/DDBJ whole genome shotgun (WGS) entry which is preliminary data.</text>
</comment>
<evidence type="ECO:0000313" key="2">
    <source>
        <dbReference type="EMBL" id="RCH85218.1"/>
    </source>
</evidence>
<reference evidence="2 3" key="1">
    <citation type="journal article" date="2018" name="G3 (Bethesda)">
        <title>Phylogenetic and Phylogenomic Definition of Rhizopus Species.</title>
        <authorList>
            <person name="Gryganskyi A.P."/>
            <person name="Golan J."/>
            <person name="Dolatabadi S."/>
            <person name="Mondo S."/>
            <person name="Robb S."/>
            <person name="Idnurm A."/>
            <person name="Muszewska A."/>
            <person name="Steczkiewicz K."/>
            <person name="Masonjones S."/>
            <person name="Liao H.L."/>
            <person name="Gajdeczka M.T."/>
            <person name="Anike F."/>
            <person name="Vuek A."/>
            <person name="Anishchenko I.M."/>
            <person name="Voigt K."/>
            <person name="de Hoog G.S."/>
            <person name="Smith M.E."/>
            <person name="Heitman J."/>
            <person name="Vilgalys R."/>
            <person name="Stajich J.E."/>
        </authorList>
    </citation>
    <scope>NUCLEOTIDE SEQUENCE [LARGE SCALE GENOMIC DNA]</scope>
    <source>
        <strain evidence="2 3">CBS 357.93</strain>
    </source>
</reference>
<feature type="region of interest" description="Disordered" evidence="1">
    <location>
        <begin position="94"/>
        <end position="113"/>
    </location>
</feature>
<gene>
    <name evidence="2" type="ORF">CU097_005711</name>
</gene>
<keyword evidence="3" id="KW-1185">Reference proteome</keyword>
<protein>
    <submittedName>
        <fullName evidence="2">Uncharacterized protein</fullName>
    </submittedName>
</protein>
<name>A0A367J5K6_RHIAZ</name>